<evidence type="ECO:0000259" key="10">
    <source>
        <dbReference type="PROSITE" id="PS50157"/>
    </source>
</evidence>
<evidence type="ECO:0000256" key="7">
    <source>
        <dbReference type="ARBA" id="ARBA00023163"/>
    </source>
</evidence>
<dbReference type="GO" id="GO:0000978">
    <property type="term" value="F:RNA polymerase II cis-regulatory region sequence-specific DNA binding"/>
    <property type="evidence" value="ECO:0007669"/>
    <property type="project" value="TreeGrafter"/>
</dbReference>
<dbReference type="PANTHER" id="PTHR23235">
    <property type="entry name" value="KRUEPPEL-LIKE TRANSCRIPTION FACTOR"/>
    <property type="match status" value="1"/>
</dbReference>
<name>A0A9F5JBD7_PYTBI</name>
<keyword evidence="2" id="KW-0677">Repeat</keyword>
<feature type="non-terminal residue" evidence="12">
    <location>
        <position position="305"/>
    </location>
</feature>
<keyword evidence="11" id="KW-1185">Reference proteome</keyword>
<dbReference type="CDD" id="cd21578">
    <property type="entry name" value="KLF9_N"/>
    <property type="match status" value="1"/>
</dbReference>
<dbReference type="FunFam" id="3.30.160.60:FF:000232">
    <property type="entry name" value="Krueppel-like factor 9"/>
    <property type="match status" value="1"/>
</dbReference>
<dbReference type="PANTHER" id="PTHR23235:SF132">
    <property type="entry name" value="KRUEPPEL-LIKE FACTOR 9"/>
    <property type="match status" value="1"/>
</dbReference>
<dbReference type="AlphaFoldDB" id="A0A9F5JBD7"/>
<dbReference type="SMART" id="SM00355">
    <property type="entry name" value="ZnF_C2H2"/>
    <property type="match status" value="1"/>
</dbReference>
<evidence type="ECO:0000256" key="4">
    <source>
        <dbReference type="ARBA" id="ARBA00022833"/>
    </source>
</evidence>
<keyword evidence="1" id="KW-0479">Metal-binding</keyword>
<evidence type="ECO:0000256" key="3">
    <source>
        <dbReference type="ARBA" id="ARBA00022771"/>
    </source>
</evidence>
<evidence type="ECO:0000313" key="12">
    <source>
        <dbReference type="RefSeq" id="XP_025029281.1"/>
    </source>
</evidence>
<evidence type="ECO:0000256" key="8">
    <source>
        <dbReference type="PROSITE-ProRule" id="PRU00042"/>
    </source>
</evidence>
<dbReference type="PROSITE" id="PS00028">
    <property type="entry name" value="ZINC_FINGER_C2H2_1"/>
    <property type="match status" value="1"/>
</dbReference>
<gene>
    <name evidence="12" type="primary">KLF9</name>
</gene>
<keyword evidence="6" id="KW-0238">DNA-binding</keyword>
<keyword evidence="4" id="KW-0862">Zinc</keyword>
<dbReference type="PROSITE" id="PS50157">
    <property type="entry name" value="ZINC_FINGER_C2H2_2"/>
    <property type="match status" value="1"/>
</dbReference>
<dbReference type="CTD" id="687"/>
<reference evidence="12" key="1">
    <citation type="submission" date="2025-08" db="UniProtKB">
        <authorList>
            <consortium name="RefSeq"/>
        </authorList>
    </citation>
    <scope>IDENTIFICATION</scope>
    <source>
        <tissue evidence="12">Liver</tissue>
    </source>
</reference>
<accession>A0A9F5JBD7</accession>
<keyword evidence="3 8" id="KW-0863">Zinc-finger</keyword>
<dbReference type="GO" id="GO:0000981">
    <property type="term" value="F:DNA-binding transcription factor activity, RNA polymerase II-specific"/>
    <property type="evidence" value="ECO:0007669"/>
    <property type="project" value="TreeGrafter"/>
</dbReference>
<dbReference type="GeneID" id="103063993"/>
<keyword evidence="7" id="KW-0804">Transcription</keyword>
<organism evidence="11 12">
    <name type="scientific">Python bivittatus</name>
    <name type="common">Burmese python</name>
    <name type="synonym">Python molurus bivittatus</name>
    <dbReference type="NCBI Taxonomy" id="176946"/>
    <lineage>
        <taxon>Eukaryota</taxon>
        <taxon>Metazoa</taxon>
        <taxon>Chordata</taxon>
        <taxon>Craniata</taxon>
        <taxon>Vertebrata</taxon>
        <taxon>Euteleostomi</taxon>
        <taxon>Lepidosauria</taxon>
        <taxon>Squamata</taxon>
        <taxon>Bifurcata</taxon>
        <taxon>Unidentata</taxon>
        <taxon>Episquamata</taxon>
        <taxon>Toxicofera</taxon>
        <taxon>Serpentes</taxon>
        <taxon>Henophidia</taxon>
        <taxon>Pythonidae</taxon>
        <taxon>Python</taxon>
    </lineage>
</organism>
<dbReference type="SUPFAM" id="SSF57667">
    <property type="entry name" value="beta-beta-alpha zinc fingers"/>
    <property type="match status" value="1"/>
</dbReference>
<evidence type="ECO:0000256" key="6">
    <source>
        <dbReference type="ARBA" id="ARBA00023125"/>
    </source>
</evidence>
<evidence type="ECO:0000256" key="2">
    <source>
        <dbReference type="ARBA" id="ARBA00022737"/>
    </source>
</evidence>
<dbReference type="InterPro" id="IPR036236">
    <property type="entry name" value="Znf_C2H2_sf"/>
</dbReference>
<sequence length="305" mass="32270">MRWKASRSGGGEANAAAAAAAWVRGLLSSSRAPFDFLLLSVPSRGGEEEEEAEEAAANRENSLLVLLGLLETTTRDPVFGRREPYPSPASEACPGVHDPRAKPHRFGVLRRPWSGGAGNDGDRGQKCLVSISNRSVAQSDVTREAEVLKMPGEEAAAAAAAAVVTKEMNDPRDAWKDYCTLVTIAKSLLDLNKYRPLPAPSICSDSVESPDEDVGSDSDVTTESGSSPSHSPAEGQEAGRGPGALALLHGGGPAKGKLAAEKRHKCPYSGCGKVYGKSSHLKAHYRVHTGERHFRPGRGVRAEGR</sequence>
<evidence type="ECO:0000256" key="1">
    <source>
        <dbReference type="ARBA" id="ARBA00022723"/>
    </source>
</evidence>
<evidence type="ECO:0000256" key="9">
    <source>
        <dbReference type="SAM" id="MobiDB-lite"/>
    </source>
</evidence>
<dbReference type="Proteomes" id="UP000695026">
    <property type="component" value="Unplaced"/>
</dbReference>
<keyword evidence="5" id="KW-0805">Transcription regulation</keyword>
<evidence type="ECO:0000256" key="5">
    <source>
        <dbReference type="ARBA" id="ARBA00023015"/>
    </source>
</evidence>
<dbReference type="Gene3D" id="3.30.160.60">
    <property type="entry name" value="Classic Zinc Finger"/>
    <property type="match status" value="1"/>
</dbReference>
<dbReference type="GO" id="GO:0008270">
    <property type="term" value="F:zinc ion binding"/>
    <property type="evidence" value="ECO:0007669"/>
    <property type="project" value="UniProtKB-KW"/>
</dbReference>
<dbReference type="OrthoDB" id="6365676at2759"/>
<evidence type="ECO:0000313" key="11">
    <source>
        <dbReference type="Proteomes" id="UP000695026"/>
    </source>
</evidence>
<dbReference type="InterPro" id="IPR013087">
    <property type="entry name" value="Znf_C2H2_type"/>
</dbReference>
<dbReference type="RefSeq" id="XP_025029281.1">
    <property type="nucleotide sequence ID" value="XM_025173513.1"/>
</dbReference>
<dbReference type="KEGG" id="pbi:103063993"/>
<feature type="region of interest" description="Disordered" evidence="9">
    <location>
        <begin position="201"/>
        <end position="259"/>
    </location>
</feature>
<proteinExistence type="predicted"/>
<feature type="compositionally biased region" description="Polar residues" evidence="9">
    <location>
        <begin position="218"/>
        <end position="230"/>
    </location>
</feature>
<protein>
    <submittedName>
        <fullName evidence="12">Krueppel-like factor 9</fullName>
    </submittedName>
</protein>
<feature type="domain" description="C2H2-type" evidence="10">
    <location>
        <begin position="264"/>
        <end position="293"/>
    </location>
</feature>